<evidence type="ECO:0000256" key="1">
    <source>
        <dbReference type="SAM" id="MobiDB-lite"/>
    </source>
</evidence>
<dbReference type="Proteomes" id="UP000314294">
    <property type="component" value="Unassembled WGS sequence"/>
</dbReference>
<reference evidence="2 3" key="1">
    <citation type="submission" date="2019-03" db="EMBL/GenBank/DDBJ databases">
        <title>First draft genome of Liparis tanakae, snailfish: a comprehensive survey of snailfish specific genes.</title>
        <authorList>
            <person name="Kim W."/>
            <person name="Song I."/>
            <person name="Jeong J.-H."/>
            <person name="Kim D."/>
            <person name="Kim S."/>
            <person name="Ryu S."/>
            <person name="Song J.Y."/>
            <person name="Lee S.K."/>
        </authorList>
    </citation>
    <scope>NUCLEOTIDE SEQUENCE [LARGE SCALE GENOMIC DNA]</scope>
    <source>
        <tissue evidence="2">Muscle</tissue>
    </source>
</reference>
<comment type="caution">
    <text evidence="2">The sequence shown here is derived from an EMBL/GenBank/DDBJ whole genome shotgun (WGS) entry which is preliminary data.</text>
</comment>
<name>A0A4Z2IC20_9TELE</name>
<evidence type="ECO:0000313" key="3">
    <source>
        <dbReference type="Proteomes" id="UP000314294"/>
    </source>
</evidence>
<dbReference type="AlphaFoldDB" id="A0A4Z2IC20"/>
<accession>A0A4Z2IC20</accession>
<evidence type="ECO:0000313" key="2">
    <source>
        <dbReference type="EMBL" id="TNN75527.1"/>
    </source>
</evidence>
<sequence>MRGQGTKCGHVVGEHGPIAAESHGCTTTDVLDARTADRGLRRVALLTLLTRTHTHKQSCALAFFSSPTTRLSVAGCFSACASIDPSEETGSGCLPGGGGGCCCCPGRLAVCWPGALCFSFSPSSVSAPFSEGLFFFAGRPLAPDEGAAAGWSPRASEEATSETVSTDVDFFLPGAFLGARARRRASSESRPSVANGPGGASGEWSGVDTLLRFSDSFLASLLFSFSFSRFFSQSLSFSLGAGSWGADEVFSFPPFPAPRPVSWALEGKRGNSGEGADDAVDDGAALARPMETVEKVLKGGVKALVASGLAEAPGKEPGLPQGAEPVSTDISEQPLPIGGAGAPGWLLRRVIEWDGDRGRPRTIPATGRLRRRELRWEPDGVWCGESEPAGLLPDDECSVTDSNIREWASLGRAPAPAPPPPGDGNAAGAAPPAPPAPCGSSPTSSAVRGGGRKLSKMGLRMRPSLAYLAEEKY</sequence>
<proteinExistence type="predicted"/>
<keyword evidence="3" id="KW-1185">Reference proteome</keyword>
<dbReference type="EMBL" id="SRLO01000103">
    <property type="protein sequence ID" value="TNN75527.1"/>
    <property type="molecule type" value="Genomic_DNA"/>
</dbReference>
<feature type="region of interest" description="Disordered" evidence="1">
    <location>
        <begin position="410"/>
        <end position="457"/>
    </location>
</feature>
<organism evidence="2 3">
    <name type="scientific">Liparis tanakae</name>
    <name type="common">Tanaka's snailfish</name>
    <dbReference type="NCBI Taxonomy" id="230148"/>
    <lineage>
        <taxon>Eukaryota</taxon>
        <taxon>Metazoa</taxon>
        <taxon>Chordata</taxon>
        <taxon>Craniata</taxon>
        <taxon>Vertebrata</taxon>
        <taxon>Euteleostomi</taxon>
        <taxon>Actinopterygii</taxon>
        <taxon>Neopterygii</taxon>
        <taxon>Teleostei</taxon>
        <taxon>Neoteleostei</taxon>
        <taxon>Acanthomorphata</taxon>
        <taxon>Eupercaria</taxon>
        <taxon>Perciformes</taxon>
        <taxon>Cottioidei</taxon>
        <taxon>Cottales</taxon>
        <taxon>Liparidae</taxon>
        <taxon>Liparis</taxon>
    </lineage>
</organism>
<gene>
    <name evidence="2" type="ORF">EYF80_014339</name>
</gene>
<protein>
    <submittedName>
        <fullName evidence="2">Uncharacterized protein</fullName>
    </submittedName>
</protein>